<dbReference type="EMBL" id="CP014323">
    <property type="protein sequence ID" value="AMJ99300.1"/>
    <property type="molecule type" value="Genomic_DNA"/>
</dbReference>
<reference evidence="2 3" key="1">
    <citation type="submission" date="2015-12" db="EMBL/GenBank/DDBJ databases">
        <authorList>
            <person name="Shamseldin A."/>
            <person name="Moawad H."/>
            <person name="Abd El-Rahim W.M."/>
            <person name="Sadowsky M.J."/>
        </authorList>
    </citation>
    <scope>NUCLEOTIDE SEQUENCE [LARGE SCALE GENOMIC DNA]</scope>
    <source>
        <strain evidence="2 3">D7</strain>
    </source>
</reference>
<gene>
    <name evidence="2" type="ORF">AVL55_14705</name>
</gene>
<feature type="chain" id="PRO_5007272597" description="DUF2946 domain-containing protein" evidence="1">
    <location>
        <begin position="25"/>
        <end position="119"/>
    </location>
</feature>
<evidence type="ECO:0000313" key="2">
    <source>
        <dbReference type="EMBL" id="AMJ99300.1"/>
    </source>
</evidence>
<evidence type="ECO:0008006" key="4">
    <source>
        <dbReference type="Google" id="ProtNLM"/>
    </source>
</evidence>
<dbReference type="OrthoDB" id="9928949at2"/>
<name>A0A126Q2Q3_ALTMA</name>
<dbReference type="Proteomes" id="UP000063991">
    <property type="component" value="Chromosome"/>
</dbReference>
<proteinExistence type="predicted"/>
<protein>
    <recommendedName>
        <fullName evidence="4">DUF2946 domain-containing protein</fullName>
    </recommendedName>
</protein>
<dbReference type="AlphaFoldDB" id="A0A126Q2Q3"/>
<dbReference type="RefSeq" id="WP_061095643.1">
    <property type="nucleotide sequence ID" value="NZ_CP014323.1"/>
</dbReference>
<evidence type="ECO:0000256" key="1">
    <source>
        <dbReference type="SAM" id="SignalP"/>
    </source>
</evidence>
<keyword evidence="1" id="KW-0732">Signal</keyword>
<sequence length="119" mass="13004">MNRNFAVKILLILAIVLQSFNAVSALLDAHQVDAQHLETVHDHASDKKSVAENQVTDAGGDDHNINDFHHCGHCSGSHFSWVLVKAYSPNIAFVNSGKILKEGASPFRISGFIYRPPIA</sequence>
<accession>A0A126Q2Q3</accession>
<organism evidence="2 3">
    <name type="scientific">Alteromonas macleodii</name>
    <name type="common">Pseudoalteromonas macleodii</name>
    <dbReference type="NCBI Taxonomy" id="28108"/>
    <lineage>
        <taxon>Bacteria</taxon>
        <taxon>Pseudomonadati</taxon>
        <taxon>Pseudomonadota</taxon>
        <taxon>Gammaproteobacteria</taxon>
        <taxon>Alteromonadales</taxon>
        <taxon>Alteromonadaceae</taxon>
        <taxon>Alteromonas/Salinimonas group</taxon>
        <taxon>Alteromonas</taxon>
    </lineage>
</organism>
<feature type="signal peptide" evidence="1">
    <location>
        <begin position="1"/>
        <end position="24"/>
    </location>
</feature>
<evidence type="ECO:0000313" key="3">
    <source>
        <dbReference type="Proteomes" id="UP000063991"/>
    </source>
</evidence>